<accession>A0A5C5YX18</accession>
<sequence length="63" mass="7239">MAPSFSLLLFLYSLFFISIENLSFTRRFVITLLKQDTSKSSLKSKRKAAGWNTDFLEKLLFGA</sequence>
<dbReference type="Proteomes" id="UP000315010">
    <property type="component" value="Unassembled WGS sequence"/>
</dbReference>
<organism evidence="1 2">
    <name type="scientific">Novipirellula herctigrandis</name>
    <dbReference type="NCBI Taxonomy" id="2527986"/>
    <lineage>
        <taxon>Bacteria</taxon>
        <taxon>Pseudomonadati</taxon>
        <taxon>Planctomycetota</taxon>
        <taxon>Planctomycetia</taxon>
        <taxon>Pirellulales</taxon>
        <taxon>Pirellulaceae</taxon>
        <taxon>Novipirellula</taxon>
    </lineage>
</organism>
<evidence type="ECO:0000313" key="2">
    <source>
        <dbReference type="Proteomes" id="UP000315010"/>
    </source>
</evidence>
<protein>
    <submittedName>
        <fullName evidence="1">Uncharacterized protein</fullName>
    </submittedName>
</protein>
<dbReference type="AlphaFoldDB" id="A0A5C5YX18"/>
<proteinExistence type="predicted"/>
<name>A0A5C5YX18_9BACT</name>
<reference evidence="1 2" key="1">
    <citation type="submission" date="2019-02" db="EMBL/GenBank/DDBJ databases">
        <title>Deep-cultivation of Planctomycetes and their phenomic and genomic characterization uncovers novel biology.</title>
        <authorList>
            <person name="Wiegand S."/>
            <person name="Jogler M."/>
            <person name="Boedeker C."/>
            <person name="Pinto D."/>
            <person name="Vollmers J."/>
            <person name="Rivas-Marin E."/>
            <person name="Kohn T."/>
            <person name="Peeters S.H."/>
            <person name="Heuer A."/>
            <person name="Rast P."/>
            <person name="Oberbeckmann S."/>
            <person name="Bunk B."/>
            <person name="Jeske O."/>
            <person name="Meyerdierks A."/>
            <person name="Storesund J.E."/>
            <person name="Kallscheuer N."/>
            <person name="Luecker S."/>
            <person name="Lage O.M."/>
            <person name="Pohl T."/>
            <person name="Merkel B.J."/>
            <person name="Hornburger P."/>
            <person name="Mueller R.-W."/>
            <person name="Bruemmer F."/>
            <person name="Labrenz M."/>
            <person name="Spormann A.M."/>
            <person name="Op Den Camp H."/>
            <person name="Overmann J."/>
            <person name="Amann R."/>
            <person name="Jetten M.S.M."/>
            <person name="Mascher T."/>
            <person name="Medema M.H."/>
            <person name="Devos D.P."/>
            <person name="Kaster A.-K."/>
            <person name="Ovreas L."/>
            <person name="Rohde M."/>
            <person name="Galperin M.Y."/>
            <person name="Jogler C."/>
        </authorList>
    </citation>
    <scope>NUCLEOTIDE SEQUENCE [LARGE SCALE GENOMIC DNA]</scope>
    <source>
        <strain evidence="1 2">CA13</strain>
    </source>
</reference>
<keyword evidence="2" id="KW-1185">Reference proteome</keyword>
<comment type="caution">
    <text evidence="1">The sequence shown here is derived from an EMBL/GenBank/DDBJ whole genome shotgun (WGS) entry which is preliminary data.</text>
</comment>
<evidence type="ECO:0000313" key="1">
    <source>
        <dbReference type="EMBL" id="TWT79326.1"/>
    </source>
</evidence>
<dbReference type="EMBL" id="SJPJ01000001">
    <property type="protein sequence ID" value="TWT79326.1"/>
    <property type="molecule type" value="Genomic_DNA"/>
</dbReference>
<gene>
    <name evidence="1" type="ORF">CA13_07250</name>
</gene>